<organism evidence="2 3">
    <name type="scientific">Ectocarpus siliculosus</name>
    <name type="common">Brown alga</name>
    <name type="synonym">Conferva siliculosa</name>
    <dbReference type="NCBI Taxonomy" id="2880"/>
    <lineage>
        <taxon>Eukaryota</taxon>
        <taxon>Sar</taxon>
        <taxon>Stramenopiles</taxon>
        <taxon>Ochrophyta</taxon>
        <taxon>PX clade</taxon>
        <taxon>Phaeophyceae</taxon>
        <taxon>Ectocarpales</taxon>
        <taxon>Ectocarpaceae</taxon>
        <taxon>Ectocarpus</taxon>
    </lineage>
</organism>
<feature type="region of interest" description="Disordered" evidence="1">
    <location>
        <begin position="501"/>
        <end position="531"/>
    </location>
</feature>
<evidence type="ECO:0000313" key="2">
    <source>
        <dbReference type="EMBL" id="CBJ26632.1"/>
    </source>
</evidence>
<sequence>MLQVDTSMSRNTVIHGGQLFAARTNDYVGGSPLKTNYSPKLCMVDLTRNDFLFKRTPTSKNALKEVLQGVLEATDEKGTVACAIPRPWFEKGALVYDAFRELSDADVEANPLVIYYTSVSGGAQPRNKEGHMRNQQELVLVVHRRGSDGTTGFTCNKRVVVTDVFGHSQGPVPHARHVIHLDNLPPGAPNGGSRTFFPSVACQYLIARYTNAGDTVLGIGVETTTAPVDAISRGRRVEFYVMDESKRAALQTNIASAFHKAHSSGMFQSRRGGQEVFVGPRCLPAGLPPSTAPGRVQEALKAELQKEEDVEAASFAVAQAVSKTSHLVLQGDPSNPKLVLKKPKRSSRSSRDISGLLVWGDLIVYSSPNAASQSMDSDEVDEEFVRLLRIATNAQLQLMLEPGTERCTPEAALYLRVDKTCPIYWTRWNKKSKADLDICCDIPQRGTRVKILDKVGFGDDGSGGVKVRHVRNKPNAASTHTDNPLYISTSCGRIVGSDMFESSSVVGEADDEEEEEDEEEEDEDEEDEGVE</sequence>
<accession>D7FYZ0</accession>
<dbReference type="InParanoid" id="D7FYZ0"/>
<evidence type="ECO:0000256" key="1">
    <source>
        <dbReference type="SAM" id="MobiDB-lite"/>
    </source>
</evidence>
<dbReference type="EMBL" id="FN649758">
    <property type="protein sequence ID" value="CBJ26632.1"/>
    <property type="molecule type" value="Genomic_DNA"/>
</dbReference>
<dbReference type="Proteomes" id="UP000002630">
    <property type="component" value="Linkage Group LG33"/>
</dbReference>
<name>D7FYZ0_ECTSI</name>
<reference evidence="2 3" key="1">
    <citation type="journal article" date="2010" name="Nature">
        <title>The Ectocarpus genome and the independent evolution of multicellularity in brown algae.</title>
        <authorList>
            <person name="Cock J.M."/>
            <person name="Sterck L."/>
            <person name="Rouze P."/>
            <person name="Scornet D."/>
            <person name="Allen A.E."/>
            <person name="Amoutzias G."/>
            <person name="Anthouard V."/>
            <person name="Artiguenave F."/>
            <person name="Aury J.M."/>
            <person name="Badger J.H."/>
            <person name="Beszteri B."/>
            <person name="Billiau K."/>
            <person name="Bonnet E."/>
            <person name="Bothwell J.H."/>
            <person name="Bowler C."/>
            <person name="Boyen C."/>
            <person name="Brownlee C."/>
            <person name="Carrano C.J."/>
            <person name="Charrier B."/>
            <person name="Cho G.Y."/>
            <person name="Coelho S.M."/>
            <person name="Collen J."/>
            <person name="Corre E."/>
            <person name="Da Silva C."/>
            <person name="Delage L."/>
            <person name="Delaroque N."/>
            <person name="Dittami S.M."/>
            <person name="Doulbeau S."/>
            <person name="Elias M."/>
            <person name="Farnham G."/>
            <person name="Gachon C.M."/>
            <person name="Gschloessl B."/>
            <person name="Heesch S."/>
            <person name="Jabbari K."/>
            <person name="Jubin C."/>
            <person name="Kawai H."/>
            <person name="Kimura K."/>
            <person name="Kloareg B."/>
            <person name="Kupper F.C."/>
            <person name="Lang D."/>
            <person name="Le Bail A."/>
            <person name="Leblanc C."/>
            <person name="Lerouge P."/>
            <person name="Lohr M."/>
            <person name="Lopez P.J."/>
            <person name="Martens C."/>
            <person name="Maumus F."/>
            <person name="Michel G."/>
            <person name="Miranda-Saavedra D."/>
            <person name="Morales J."/>
            <person name="Moreau H."/>
            <person name="Motomura T."/>
            <person name="Nagasato C."/>
            <person name="Napoli C.A."/>
            <person name="Nelson D.R."/>
            <person name="Nyvall-Collen P."/>
            <person name="Peters A.F."/>
            <person name="Pommier C."/>
            <person name="Potin P."/>
            <person name="Poulain J."/>
            <person name="Quesneville H."/>
            <person name="Read B."/>
            <person name="Rensing S.A."/>
            <person name="Ritter A."/>
            <person name="Rousvoal S."/>
            <person name="Samanta M."/>
            <person name="Samson G."/>
            <person name="Schroeder D.C."/>
            <person name="Segurens B."/>
            <person name="Strittmatter M."/>
            <person name="Tonon T."/>
            <person name="Tregear J.W."/>
            <person name="Valentin K."/>
            <person name="von Dassow P."/>
            <person name="Yamagishi T."/>
            <person name="Van de Peer Y."/>
            <person name="Wincker P."/>
        </authorList>
    </citation>
    <scope>NUCLEOTIDE SEQUENCE [LARGE SCALE GENOMIC DNA]</scope>
    <source>
        <strain evidence="3">Ec32 / CCAP1310/4</strain>
    </source>
</reference>
<proteinExistence type="predicted"/>
<dbReference type="EMBL" id="FN648542">
    <property type="protein sequence ID" value="CBJ26632.1"/>
    <property type="molecule type" value="Genomic_DNA"/>
</dbReference>
<gene>
    <name evidence="2" type="ORF">Esi_0035_0159</name>
</gene>
<dbReference type="OrthoDB" id="10373302at2759"/>
<keyword evidence="3" id="KW-1185">Reference proteome</keyword>
<protein>
    <submittedName>
        <fullName evidence="2">Uncharacterized protein</fullName>
    </submittedName>
</protein>
<evidence type="ECO:0000313" key="3">
    <source>
        <dbReference type="Proteomes" id="UP000002630"/>
    </source>
</evidence>
<feature type="compositionally biased region" description="Acidic residues" evidence="1">
    <location>
        <begin position="508"/>
        <end position="531"/>
    </location>
</feature>
<dbReference type="AlphaFoldDB" id="D7FYZ0"/>